<proteinExistence type="predicted"/>
<protein>
    <submittedName>
        <fullName evidence="2">Uncharacterized protein</fullName>
    </submittedName>
</protein>
<dbReference type="EMBL" id="BGZK01000889">
    <property type="protein sequence ID" value="GBP64133.1"/>
    <property type="molecule type" value="Genomic_DNA"/>
</dbReference>
<sequence length="77" mass="8669">MSRPGVVESETDHGLLVSITFLIRGARARRSCHVCRIFGFRSSCNELSAFRRGRDHLSDDFREGRPATADTETDIDN</sequence>
<dbReference type="AlphaFoldDB" id="A0A4C1XLX4"/>
<evidence type="ECO:0000256" key="1">
    <source>
        <dbReference type="SAM" id="MobiDB-lite"/>
    </source>
</evidence>
<organism evidence="2 3">
    <name type="scientific">Eumeta variegata</name>
    <name type="common">Bagworm moth</name>
    <name type="synonym">Eumeta japonica</name>
    <dbReference type="NCBI Taxonomy" id="151549"/>
    <lineage>
        <taxon>Eukaryota</taxon>
        <taxon>Metazoa</taxon>
        <taxon>Ecdysozoa</taxon>
        <taxon>Arthropoda</taxon>
        <taxon>Hexapoda</taxon>
        <taxon>Insecta</taxon>
        <taxon>Pterygota</taxon>
        <taxon>Neoptera</taxon>
        <taxon>Endopterygota</taxon>
        <taxon>Lepidoptera</taxon>
        <taxon>Glossata</taxon>
        <taxon>Ditrysia</taxon>
        <taxon>Tineoidea</taxon>
        <taxon>Psychidae</taxon>
        <taxon>Oiketicinae</taxon>
        <taxon>Eumeta</taxon>
    </lineage>
</organism>
<dbReference type="Proteomes" id="UP000299102">
    <property type="component" value="Unassembled WGS sequence"/>
</dbReference>
<feature type="region of interest" description="Disordered" evidence="1">
    <location>
        <begin position="58"/>
        <end position="77"/>
    </location>
</feature>
<accession>A0A4C1XLX4</accession>
<evidence type="ECO:0000313" key="3">
    <source>
        <dbReference type="Proteomes" id="UP000299102"/>
    </source>
</evidence>
<evidence type="ECO:0000313" key="2">
    <source>
        <dbReference type="EMBL" id="GBP64133.1"/>
    </source>
</evidence>
<reference evidence="2 3" key="1">
    <citation type="journal article" date="2019" name="Commun. Biol.">
        <title>The bagworm genome reveals a unique fibroin gene that provides high tensile strength.</title>
        <authorList>
            <person name="Kono N."/>
            <person name="Nakamura H."/>
            <person name="Ohtoshi R."/>
            <person name="Tomita M."/>
            <person name="Numata K."/>
            <person name="Arakawa K."/>
        </authorList>
    </citation>
    <scope>NUCLEOTIDE SEQUENCE [LARGE SCALE GENOMIC DNA]</scope>
</reference>
<name>A0A4C1XLX4_EUMVA</name>
<comment type="caution">
    <text evidence="2">The sequence shown here is derived from an EMBL/GenBank/DDBJ whole genome shotgun (WGS) entry which is preliminary data.</text>
</comment>
<keyword evidence="3" id="KW-1185">Reference proteome</keyword>
<gene>
    <name evidence="2" type="ORF">EVAR_35454_1</name>
</gene>